<dbReference type="GO" id="GO:0016787">
    <property type="term" value="F:hydrolase activity"/>
    <property type="evidence" value="ECO:0007669"/>
    <property type="project" value="InterPro"/>
</dbReference>
<dbReference type="Gene3D" id="3.60.21.10">
    <property type="match status" value="1"/>
</dbReference>
<sequence length="233" mass="25881">MSFCTAASPAAGPNFSLIGPSFLRGGYMDVTLTSLTELVPSQSGVTVVCISDTHNCQPRLVDGDILIHAGDLTQSGSLKEVQATIDWLNSQPHAQKVVIAGNHDLILDNNYRYHPSSHPGAFHRKESVNWGDVTYLQNSSVTLRCSHDRELKIYGSPFSLRHGNWAFQYPRTTNIWDEHSIPADTDILITHGPPQGHLDLDRFGYKFLLESLWKLRKKPQLHVFGHVHGGYGA</sequence>
<organism evidence="2 3">
    <name type="scientific">Polytolypa hystricis (strain UAMH7299)</name>
    <dbReference type="NCBI Taxonomy" id="1447883"/>
    <lineage>
        <taxon>Eukaryota</taxon>
        <taxon>Fungi</taxon>
        <taxon>Dikarya</taxon>
        <taxon>Ascomycota</taxon>
        <taxon>Pezizomycotina</taxon>
        <taxon>Eurotiomycetes</taxon>
        <taxon>Eurotiomycetidae</taxon>
        <taxon>Onygenales</taxon>
        <taxon>Onygenales incertae sedis</taxon>
        <taxon>Polytolypa</taxon>
    </lineage>
</organism>
<dbReference type="AlphaFoldDB" id="A0A2B7Y5D8"/>
<evidence type="ECO:0000313" key="3">
    <source>
        <dbReference type="Proteomes" id="UP000224634"/>
    </source>
</evidence>
<dbReference type="CDD" id="cd07379">
    <property type="entry name" value="MPP_239FB"/>
    <property type="match status" value="1"/>
</dbReference>
<dbReference type="Proteomes" id="UP000224634">
    <property type="component" value="Unassembled WGS sequence"/>
</dbReference>
<dbReference type="EMBL" id="PDNA01000075">
    <property type="protein sequence ID" value="PGH16221.1"/>
    <property type="molecule type" value="Genomic_DNA"/>
</dbReference>
<dbReference type="OrthoDB" id="630188at2759"/>
<proteinExistence type="predicted"/>
<dbReference type="Pfam" id="PF00149">
    <property type="entry name" value="Metallophos"/>
    <property type="match status" value="1"/>
</dbReference>
<name>A0A2B7Y5D8_POLH7</name>
<dbReference type="InterPro" id="IPR051693">
    <property type="entry name" value="UPF0046_metallophosphoest"/>
</dbReference>
<evidence type="ECO:0000313" key="2">
    <source>
        <dbReference type="EMBL" id="PGH16221.1"/>
    </source>
</evidence>
<evidence type="ECO:0000259" key="1">
    <source>
        <dbReference type="Pfam" id="PF00149"/>
    </source>
</evidence>
<protein>
    <recommendedName>
        <fullName evidence="1">Calcineurin-like phosphoesterase domain-containing protein</fullName>
    </recommendedName>
</protein>
<dbReference type="SUPFAM" id="SSF56300">
    <property type="entry name" value="Metallo-dependent phosphatases"/>
    <property type="match status" value="1"/>
</dbReference>
<feature type="domain" description="Calcineurin-like phosphoesterase" evidence="1">
    <location>
        <begin position="47"/>
        <end position="229"/>
    </location>
</feature>
<keyword evidence="3" id="KW-1185">Reference proteome</keyword>
<dbReference type="PANTHER" id="PTHR12905:SF28">
    <property type="entry name" value="RHAMNOGALACTURONATE LYASE C-RELATED"/>
    <property type="match status" value="1"/>
</dbReference>
<reference evidence="2 3" key="1">
    <citation type="submission" date="2017-10" db="EMBL/GenBank/DDBJ databases">
        <title>Comparative genomics in systemic dimorphic fungi from Ajellomycetaceae.</title>
        <authorList>
            <person name="Munoz J.F."/>
            <person name="Mcewen J.G."/>
            <person name="Clay O.K."/>
            <person name="Cuomo C.A."/>
        </authorList>
    </citation>
    <scope>NUCLEOTIDE SEQUENCE [LARGE SCALE GENOMIC DNA]</scope>
    <source>
        <strain evidence="2 3">UAMH7299</strain>
    </source>
</reference>
<comment type="caution">
    <text evidence="2">The sequence shown here is derived from an EMBL/GenBank/DDBJ whole genome shotgun (WGS) entry which is preliminary data.</text>
</comment>
<dbReference type="InterPro" id="IPR004843">
    <property type="entry name" value="Calcineurin-like_PHP"/>
</dbReference>
<dbReference type="InterPro" id="IPR029052">
    <property type="entry name" value="Metallo-depent_PP-like"/>
</dbReference>
<dbReference type="PANTHER" id="PTHR12905">
    <property type="entry name" value="METALLOPHOSPHOESTERASE"/>
    <property type="match status" value="1"/>
</dbReference>
<accession>A0A2B7Y5D8</accession>
<gene>
    <name evidence="2" type="ORF">AJ80_05244</name>
</gene>